<evidence type="ECO:0000313" key="7">
    <source>
        <dbReference type="EMBL" id="EER01421.1"/>
    </source>
</evidence>
<feature type="transmembrane region" description="Helical" evidence="5">
    <location>
        <begin position="12"/>
        <end position="34"/>
    </location>
</feature>
<evidence type="ECO:0000256" key="2">
    <source>
        <dbReference type="ARBA" id="ARBA00022692"/>
    </source>
</evidence>
<feature type="non-terminal residue" evidence="7">
    <location>
        <position position="1"/>
    </location>
</feature>
<proteinExistence type="predicted"/>
<evidence type="ECO:0000256" key="5">
    <source>
        <dbReference type="SAM" id="Phobius"/>
    </source>
</evidence>
<protein>
    <recommendedName>
        <fullName evidence="6">Amino acid transporter transmembrane domain-containing protein</fullName>
    </recommendedName>
</protein>
<dbReference type="AlphaFoldDB" id="C5LPC2"/>
<dbReference type="Proteomes" id="UP000007800">
    <property type="component" value="Unassembled WGS sequence"/>
</dbReference>
<evidence type="ECO:0000256" key="4">
    <source>
        <dbReference type="ARBA" id="ARBA00023136"/>
    </source>
</evidence>
<dbReference type="GO" id="GO:0016020">
    <property type="term" value="C:membrane"/>
    <property type="evidence" value="ECO:0007669"/>
    <property type="project" value="UniProtKB-SubCell"/>
</dbReference>
<evidence type="ECO:0000259" key="6">
    <source>
        <dbReference type="Pfam" id="PF01490"/>
    </source>
</evidence>
<evidence type="ECO:0000256" key="3">
    <source>
        <dbReference type="ARBA" id="ARBA00022989"/>
    </source>
</evidence>
<evidence type="ECO:0000256" key="1">
    <source>
        <dbReference type="ARBA" id="ARBA00004370"/>
    </source>
</evidence>
<gene>
    <name evidence="7" type="ORF">Pmar_PMAR012218</name>
</gene>
<reference evidence="7 8" key="1">
    <citation type="submission" date="2008-07" db="EMBL/GenBank/DDBJ databases">
        <authorList>
            <person name="El-Sayed N."/>
            <person name="Caler E."/>
            <person name="Inman J."/>
            <person name="Amedeo P."/>
            <person name="Hass B."/>
            <person name="Wortman J."/>
        </authorList>
    </citation>
    <scope>NUCLEOTIDE SEQUENCE [LARGE SCALE GENOMIC DNA]</scope>
    <source>
        <strain evidence="8">ATCC 50983 / TXsc</strain>
    </source>
</reference>
<comment type="subcellular location">
    <subcellularLocation>
        <location evidence="1">Membrane</location>
    </subcellularLocation>
</comment>
<organism evidence="8">
    <name type="scientific">Perkinsus marinus (strain ATCC 50983 / TXsc)</name>
    <dbReference type="NCBI Taxonomy" id="423536"/>
    <lineage>
        <taxon>Eukaryota</taxon>
        <taxon>Sar</taxon>
        <taxon>Alveolata</taxon>
        <taxon>Perkinsozoa</taxon>
        <taxon>Perkinsea</taxon>
        <taxon>Perkinsida</taxon>
        <taxon>Perkinsidae</taxon>
        <taxon>Perkinsus</taxon>
    </lineage>
</organism>
<dbReference type="RefSeq" id="XP_002768703.1">
    <property type="nucleotide sequence ID" value="XM_002768657.1"/>
</dbReference>
<accession>C5LPC2</accession>
<dbReference type="InParanoid" id="C5LPC2"/>
<feature type="domain" description="Amino acid transporter transmembrane" evidence="6">
    <location>
        <begin position="1"/>
        <end position="59"/>
    </location>
</feature>
<keyword evidence="4 5" id="KW-0472">Membrane</keyword>
<keyword evidence="2 5" id="KW-0812">Transmembrane</keyword>
<dbReference type="InterPro" id="IPR013057">
    <property type="entry name" value="AA_transpt_TM"/>
</dbReference>
<feature type="non-terminal residue" evidence="7">
    <location>
        <position position="60"/>
    </location>
</feature>
<keyword evidence="8" id="KW-1185">Reference proteome</keyword>
<dbReference type="GeneID" id="9039910"/>
<evidence type="ECO:0000313" key="8">
    <source>
        <dbReference type="Proteomes" id="UP000007800"/>
    </source>
</evidence>
<dbReference type="OrthoDB" id="1684102at2759"/>
<sequence>VLNQLPITPTSIIIQLLYCIAVVCTFPITLYPTFTIMEIHIFKGIKPSTKRTWLKNALRA</sequence>
<dbReference type="EMBL" id="GG684101">
    <property type="protein sequence ID" value="EER01421.1"/>
    <property type="molecule type" value="Genomic_DNA"/>
</dbReference>
<name>C5LPC2_PERM5</name>
<keyword evidence="3 5" id="KW-1133">Transmembrane helix</keyword>
<dbReference type="Pfam" id="PF01490">
    <property type="entry name" value="Aa_trans"/>
    <property type="match status" value="1"/>
</dbReference>